<sequence length="179" mass="18963">MPEPVLPDLLAPGLRLVFCGSAPGAVSAARQAYYAHPGNRFWSVLHQAGFTPRRLAPAEYPSLLGLGIGLTDMAKHASGNDDELPPGAYDPEGFAARIRAARPAALAFTAKAPAAAFLGRRTGALHYGRNEGPADFPPVWVLPSTSGQASRFWDARPWLALGAWFNETRAGAAAAQGWM</sequence>
<keyword evidence="2" id="KW-0378">Hydrolase</keyword>
<dbReference type="OrthoDB" id="9799921at2"/>
<keyword evidence="6" id="KW-1185">Reference proteome</keyword>
<dbReference type="Pfam" id="PF03167">
    <property type="entry name" value="UDG"/>
    <property type="match status" value="1"/>
</dbReference>
<comment type="caution">
    <text evidence="5">The sequence shown here is derived from an EMBL/GenBank/DDBJ whole genome shotgun (WGS) entry which is preliminary data.</text>
</comment>
<gene>
    <name evidence="5" type="ORF">E0493_01405</name>
</gene>
<dbReference type="Proteomes" id="UP000460715">
    <property type="component" value="Unassembled WGS sequence"/>
</dbReference>
<name>A0A845B9H5_9PROT</name>
<keyword evidence="3" id="KW-0234">DNA repair</keyword>
<protein>
    <submittedName>
        <fullName evidence="5">Mismatch-specific DNA-glycosylase</fullName>
    </submittedName>
</protein>
<evidence type="ECO:0000313" key="6">
    <source>
        <dbReference type="Proteomes" id="UP000460715"/>
    </source>
</evidence>
<dbReference type="InterPro" id="IPR015637">
    <property type="entry name" value="MUG/TDG"/>
</dbReference>
<dbReference type="GO" id="GO:0006285">
    <property type="term" value="P:base-excision repair, AP site formation"/>
    <property type="evidence" value="ECO:0007669"/>
    <property type="project" value="InterPro"/>
</dbReference>
<dbReference type="PANTHER" id="PTHR12159:SF9">
    <property type="entry name" value="G_T MISMATCH-SPECIFIC THYMINE DNA GLYCOSYLASE"/>
    <property type="match status" value="1"/>
</dbReference>
<dbReference type="InterPro" id="IPR036895">
    <property type="entry name" value="Uracil-DNA_glycosylase-like_sf"/>
</dbReference>
<evidence type="ECO:0000256" key="1">
    <source>
        <dbReference type="ARBA" id="ARBA00022763"/>
    </source>
</evidence>
<dbReference type="EMBL" id="SNVJ01000001">
    <property type="protein sequence ID" value="MXP62007.1"/>
    <property type="molecule type" value="Genomic_DNA"/>
</dbReference>
<dbReference type="CDD" id="cd10028">
    <property type="entry name" value="UDG-F2_TDG_MUG"/>
    <property type="match status" value="1"/>
</dbReference>
<feature type="domain" description="Uracil-DNA glycosylase-like" evidence="4">
    <location>
        <begin position="7"/>
        <end position="165"/>
    </location>
</feature>
<organism evidence="5 6">
    <name type="scientific">Teichococcus coralli</name>
    <dbReference type="NCBI Taxonomy" id="2545983"/>
    <lineage>
        <taxon>Bacteria</taxon>
        <taxon>Pseudomonadati</taxon>
        <taxon>Pseudomonadota</taxon>
        <taxon>Alphaproteobacteria</taxon>
        <taxon>Acetobacterales</taxon>
        <taxon>Roseomonadaceae</taxon>
        <taxon>Roseomonas</taxon>
    </lineage>
</organism>
<evidence type="ECO:0000256" key="2">
    <source>
        <dbReference type="ARBA" id="ARBA00022801"/>
    </source>
</evidence>
<accession>A0A845B9H5</accession>
<evidence type="ECO:0000256" key="3">
    <source>
        <dbReference type="ARBA" id="ARBA00023204"/>
    </source>
</evidence>
<evidence type="ECO:0000313" key="5">
    <source>
        <dbReference type="EMBL" id="MXP62007.1"/>
    </source>
</evidence>
<dbReference type="SMART" id="SM00987">
    <property type="entry name" value="UreE_C"/>
    <property type="match status" value="1"/>
</dbReference>
<keyword evidence="1" id="KW-0227">DNA damage</keyword>
<dbReference type="SMART" id="SM00986">
    <property type="entry name" value="UDG"/>
    <property type="match status" value="1"/>
</dbReference>
<dbReference type="RefSeq" id="WP_160935115.1">
    <property type="nucleotide sequence ID" value="NZ_SNVJ01000001.1"/>
</dbReference>
<dbReference type="GO" id="GO:0008263">
    <property type="term" value="F:pyrimidine-specific mismatch base pair DNA N-glycosylase activity"/>
    <property type="evidence" value="ECO:0007669"/>
    <property type="project" value="TreeGrafter"/>
</dbReference>
<proteinExistence type="predicted"/>
<dbReference type="Gene3D" id="3.40.470.10">
    <property type="entry name" value="Uracil-DNA glycosylase-like domain"/>
    <property type="match status" value="1"/>
</dbReference>
<dbReference type="SUPFAM" id="SSF52141">
    <property type="entry name" value="Uracil-DNA glycosylase-like"/>
    <property type="match status" value="1"/>
</dbReference>
<reference evidence="5 6" key="1">
    <citation type="submission" date="2019-03" db="EMBL/GenBank/DDBJ databases">
        <title>Roseomonas sp. a novel Roseomonas species isolated from Sea whip Gorgonian.</title>
        <authorList>
            <person name="Li F."/>
            <person name="Pan X."/>
            <person name="Huang S."/>
            <person name="Li Z."/>
            <person name="Meng B."/>
        </authorList>
    </citation>
    <scope>NUCLEOTIDE SEQUENCE [LARGE SCALE GENOMIC DNA]</scope>
    <source>
        <strain evidence="5 6">M0104</strain>
    </source>
</reference>
<dbReference type="AlphaFoldDB" id="A0A845B9H5"/>
<dbReference type="PANTHER" id="PTHR12159">
    <property type="entry name" value="G/T AND G/U MISMATCH-SPECIFIC DNA GLYCOSYLASE"/>
    <property type="match status" value="1"/>
</dbReference>
<dbReference type="GO" id="GO:0004844">
    <property type="term" value="F:uracil DNA N-glycosylase activity"/>
    <property type="evidence" value="ECO:0007669"/>
    <property type="project" value="TreeGrafter"/>
</dbReference>
<dbReference type="InterPro" id="IPR005122">
    <property type="entry name" value="Uracil-DNA_glycosylase-like"/>
</dbReference>
<evidence type="ECO:0000259" key="4">
    <source>
        <dbReference type="SMART" id="SM00986"/>
    </source>
</evidence>